<evidence type="ECO:0000256" key="6">
    <source>
        <dbReference type="ARBA" id="ARBA00022777"/>
    </source>
</evidence>
<feature type="transmembrane region" description="Helical" evidence="10">
    <location>
        <begin position="239"/>
        <end position="256"/>
    </location>
</feature>
<comment type="similarity">
    <text evidence="2">Belongs to the polyprenol kinase family.</text>
</comment>
<dbReference type="GO" id="GO:0004168">
    <property type="term" value="F:dolichol kinase activity"/>
    <property type="evidence" value="ECO:0007669"/>
    <property type="project" value="UniProtKB-EC"/>
</dbReference>
<sequence>MDYEHFCVMLTFAVGVLNCQSLPTFAIALVLCATGFLLYADGVLKEQLVQGDCPLANLRTLARPSHRQGLWCAMLVPVAQLVQYTACLQRYGLSASVSGVSCDSNGLLANLAIMDALCWIVACANCCKSSNTLCKVAFLGHALTVGSVGYVYSFGALSVLTVTLVTFALQWSVRESIMGMCPASFSWGEYTLLTQLLCLAFRATFFHEFHPLLYACACISMCACVGVALVAVKWNSPSRVVLLSTAASTVGIAYHFRTCGGFASAQQALAYVLPDVRRLCLTTFWALNCAATFFYLRLCQSWGHPLTTVHRKFFHLTVTLVAVSGFLFDPAFTVIASWAALNVLCCVEAVRALKVGQFGRAVDTAYASFLDRQDSGFLILTPIYLLVAIFLPLWMDIPLKPKDVRLRHFSGVISVGIGDALASVFGHKWGRVSLPSTDKTLLGLFANAIGQMVATALTMLALCTREGFCPRGRTIDYVVRILAGPWLVAMMEVYTVPVDNLVLPLCYGLIMGHGRM</sequence>
<feature type="transmembrane region" description="Helical" evidence="10">
    <location>
        <begin position="20"/>
        <end position="40"/>
    </location>
</feature>
<dbReference type="STRING" id="70415.A0A5S6Q9J4"/>
<protein>
    <recommendedName>
        <fullName evidence="3">dolichol kinase</fullName>
        <ecNumber evidence="3">2.7.1.108</ecNumber>
    </recommendedName>
</protein>
<evidence type="ECO:0000256" key="2">
    <source>
        <dbReference type="ARBA" id="ARBA00010794"/>
    </source>
</evidence>
<feature type="transmembrane region" description="Helical" evidence="10">
    <location>
        <begin position="441"/>
        <end position="463"/>
    </location>
</feature>
<dbReference type="PANTHER" id="PTHR13205">
    <property type="entry name" value="TRANSMEMBRANE PROTEIN 15-RELATED"/>
    <property type="match status" value="1"/>
</dbReference>
<evidence type="ECO:0000256" key="10">
    <source>
        <dbReference type="SAM" id="Phobius"/>
    </source>
</evidence>
<evidence type="ECO:0000313" key="11">
    <source>
        <dbReference type="Proteomes" id="UP000046395"/>
    </source>
</evidence>
<feature type="transmembrane region" description="Helical" evidence="10">
    <location>
        <begin position="190"/>
        <end position="206"/>
    </location>
</feature>
<keyword evidence="7" id="KW-0256">Endoplasmic reticulum</keyword>
<evidence type="ECO:0000256" key="3">
    <source>
        <dbReference type="ARBA" id="ARBA00012132"/>
    </source>
</evidence>
<keyword evidence="5 10" id="KW-0812">Transmembrane</keyword>
<keyword evidence="11" id="KW-1185">Reference proteome</keyword>
<keyword evidence="9 10" id="KW-0472">Membrane</keyword>
<dbReference type="EC" id="2.7.1.108" evidence="3"/>
<dbReference type="WBParaSite" id="TMUE_1000003914.1">
    <property type="protein sequence ID" value="TMUE_1000003914.1"/>
    <property type="gene ID" value="WBGene00292117"/>
</dbReference>
<evidence type="ECO:0000256" key="5">
    <source>
        <dbReference type="ARBA" id="ARBA00022692"/>
    </source>
</evidence>
<dbReference type="GO" id="GO:0005789">
    <property type="term" value="C:endoplasmic reticulum membrane"/>
    <property type="evidence" value="ECO:0007669"/>
    <property type="project" value="UniProtKB-SubCell"/>
</dbReference>
<feature type="transmembrane region" description="Helical" evidence="10">
    <location>
        <begin position="212"/>
        <end position="232"/>
    </location>
</feature>
<name>A0A5S6Q9J4_TRIMR</name>
<dbReference type="Proteomes" id="UP000046395">
    <property type="component" value="Unassembled WGS sequence"/>
</dbReference>
<keyword evidence="4" id="KW-0808">Transferase</keyword>
<organism evidence="11 12">
    <name type="scientific">Trichuris muris</name>
    <name type="common">Mouse whipworm</name>
    <dbReference type="NCBI Taxonomy" id="70415"/>
    <lineage>
        <taxon>Eukaryota</taxon>
        <taxon>Metazoa</taxon>
        <taxon>Ecdysozoa</taxon>
        <taxon>Nematoda</taxon>
        <taxon>Enoplea</taxon>
        <taxon>Dorylaimia</taxon>
        <taxon>Trichinellida</taxon>
        <taxon>Trichuridae</taxon>
        <taxon>Trichuris</taxon>
    </lineage>
</organism>
<accession>A0A5S6Q9J4</accession>
<comment type="subcellular location">
    <subcellularLocation>
        <location evidence="1">Endoplasmic reticulum membrane</location>
        <topology evidence="1">Multi-pass membrane protein</topology>
    </subcellularLocation>
</comment>
<reference evidence="12" key="1">
    <citation type="submission" date="2019-12" db="UniProtKB">
        <authorList>
            <consortium name="WormBaseParasite"/>
        </authorList>
    </citation>
    <scope>IDENTIFICATION</scope>
</reference>
<feature type="transmembrane region" description="Helical" evidence="10">
    <location>
        <begin position="149"/>
        <end position="169"/>
    </location>
</feature>
<feature type="transmembrane region" description="Helical" evidence="10">
    <location>
        <begin position="409"/>
        <end position="429"/>
    </location>
</feature>
<keyword evidence="6" id="KW-0418">Kinase</keyword>
<feature type="transmembrane region" description="Helical" evidence="10">
    <location>
        <begin position="377"/>
        <end position="397"/>
    </location>
</feature>
<evidence type="ECO:0000313" key="12">
    <source>
        <dbReference type="WBParaSite" id="TMUE_1000003914.1"/>
    </source>
</evidence>
<evidence type="ECO:0000256" key="9">
    <source>
        <dbReference type="ARBA" id="ARBA00023136"/>
    </source>
</evidence>
<evidence type="ECO:0000256" key="7">
    <source>
        <dbReference type="ARBA" id="ARBA00022824"/>
    </source>
</evidence>
<feature type="transmembrane region" description="Helical" evidence="10">
    <location>
        <begin position="316"/>
        <end position="341"/>
    </location>
</feature>
<evidence type="ECO:0000256" key="4">
    <source>
        <dbReference type="ARBA" id="ARBA00022679"/>
    </source>
</evidence>
<evidence type="ECO:0000256" key="1">
    <source>
        <dbReference type="ARBA" id="ARBA00004477"/>
    </source>
</evidence>
<dbReference type="InterPro" id="IPR032974">
    <property type="entry name" value="Polypren_kinase"/>
</dbReference>
<keyword evidence="8 10" id="KW-1133">Transmembrane helix</keyword>
<proteinExistence type="inferred from homology"/>
<dbReference type="AlphaFoldDB" id="A0A5S6Q9J4"/>
<dbReference type="PANTHER" id="PTHR13205:SF15">
    <property type="entry name" value="DOLICHOL KINASE"/>
    <property type="match status" value="1"/>
</dbReference>
<dbReference type="GO" id="GO:0043048">
    <property type="term" value="P:dolichyl monophosphate biosynthetic process"/>
    <property type="evidence" value="ECO:0007669"/>
    <property type="project" value="TreeGrafter"/>
</dbReference>
<feature type="transmembrane region" description="Helical" evidence="10">
    <location>
        <begin position="276"/>
        <end position="296"/>
    </location>
</feature>
<evidence type="ECO:0000256" key="8">
    <source>
        <dbReference type="ARBA" id="ARBA00022989"/>
    </source>
</evidence>